<dbReference type="PANTHER" id="PTHR12147">
    <property type="entry name" value="METALLOPEPTIDASE M28 FAMILY MEMBER"/>
    <property type="match status" value="1"/>
</dbReference>
<dbReference type="SUPFAM" id="SSF53187">
    <property type="entry name" value="Zn-dependent exopeptidases"/>
    <property type="match status" value="1"/>
</dbReference>
<sequence length="318" mass="34739">MIARLIRPLAFAALALAAGCATPVFAPDDPGERLMNDVRALSSDRYQGRATGTVGGALAQAWVQRRMEQAGLQPGPQGWRQTFITRDRANTEVTGINLVGVLPGSGGPDAPWIVLSAHYDHVGVRNGQIYNGADDNASGVAATLELTRRFRERPLRHNLMVLFPDAEELGLRGARHFVANAPVPVENMALNVNLDMVARGDNGIYWVVGTYQWPVLRPVIEALPVNAPVTIRFGHDTPQDTGANDWINRADQAAFLDAGVPSLFFSVDDHMDYHQPADDPEKIPVDFFVEGVRITEATIRALDADPALLARARAERRR</sequence>
<feature type="signal peptide" evidence="1">
    <location>
        <begin position="1"/>
        <end position="26"/>
    </location>
</feature>
<feature type="chain" id="PRO_5046627570" evidence="1">
    <location>
        <begin position="27"/>
        <end position="318"/>
    </location>
</feature>
<dbReference type="RefSeq" id="WP_302108972.1">
    <property type="nucleotide sequence ID" value="NZ_JAUKTR010000001.1"/>
</dbReference>
<evidence type="ECO:0000313" key="3">
    <source>
        <dbReference type="EMBL" id="MDO1558563.1"/>
    </source>
</evidence>
<name>A0ABT8SLP1_9CAUL</name>
<gene>
    <name evidence="3" type="ORF">Q0812_03870</name>
</gene>
<comment type="caution">
    <text evidence="3">The sequence shown here is derived from an EMBL/GenBank/DDBJ whole genome shotgun (WGS) entry which is preliminary data.</text>
</comment>
<evidence type="ECO:0000313" key="4">
    <source>
        <dbReference type="Proteomes" id="UP001169063"/>
    </source>
</evidence>
<dbReference type="Proteomes" id="UP001169063">
    <property type="component" value="Unassembled WGS sequence"/>
</dbReference>
<dbReference type="PROSITE" id="PS51257">
    <property type="entry name" value="PROKAR_LIPOPROTEIN"/>
    <property type="match status" value="1"/>
</dbReference>
<dbReference type="Gene3D" id="3.40.630.10">
    <property type="entry name" value="Zn peptidases"/>
    <property type="match status" value="1"/>
</dbReference>
<accession>A0ABT8SLP1</accession>
<proteinExistence type="predicted"/>
<dbReference type="InterPro" id="IPR045175">
    <property type="entry name" value="M28_fam"/>
</dbReference>
<dbReference type="InterPro" id="IPR007484">
    <property type="entry name" value="Peptidase_M28"/>
</dbReference>
<evidence type="ECO:0000256" key="1">
    <source>
        <dbReference type="SAM" id="SignalP"/>
    </source>
</evidence>
<keyword evidence="4" id="KW-1185">Reference proteome</keyword>
<protein>
    <submittedName>
        <fullName evidence="3">M20/M25/M40 family metallo-hydrolase</fullName>
    </submittedName>
</protein>
<dbReference type="EMBL" id="JAUKTR010000001">
    <property type="protein sequence ID" value="MDO1558563.1"/>
    <property type="molecule type" value="Genomic_DNA"/>
</dbReference>
<feature type="domain" description="Peptidase M28" evidence="2">
    <location>
        <begin position="97"/>
        <end position="285"/>
    </location>
</feature>
<keyword evidence="1" id="KW-0732">Signal</keyword>
<dbReference type="Pfam" id="PF04389">
    <property type="entry name" value="Peptidase_M28"/>
    <property type="match status" value="1"/>
</dbReference>
<dbReference type="PANTHER" id="PTHR12147:SF26">
    <property type="entry name" value="PEPTIDASE M28 DOMAIN-CONTAINING PROTEIN"/>
    <property type="match status" value="1"/>
</dbReference>
<reference evidence="3" key="1">
    <citation type="submission" date="2023-07" db="EMBL/GenBank/DDBJ databases">
        <title>Brevundimonas soil sp. nov., isolated from the soil of chemical plant.</title>
        <authorList>
            <person name="Wu N."/>
        </authorList>
    </citation>
    <scope>NUCLEOTIDE SEQUENCE</scope>
    <source>
        <strain evidence="3">XZ-24</strain>
    </source>
</reference>
<evidence type="ECO:0000259" key="2">
    <source>
        <dbReference type="Pfam" id="PF04389"/>
    </source>
</evidence>
<organism evidence="3 4">
    <name type="scientific">Peiella sedimenti</name>
    <dbReference type="NCBI Taxonomy" id="3061083"/>
    <lineage>
        <taxon>Bacteria</taxon>
        <taxon>Pseudomonadati</taxon>
        <taxon>Pseudomonadota</taxon>
        <taxon>Alphaproteobacteria</taxon>
        <taxon>Caulobacterales</taxon>
        <taxon>Caulobacteraceae</taxon>
        <taxon>Peiella</taxon>
    </lineage>
</organism>